<evidence type="ECO:0000256" key="1">
    <source>
        <dbReference type="SAM" id="MobiDB-lite"/>
    </source>
</evidence>
<name>A0ABW7MD21_9GAMM</name>
<accession>A0ABW7MD21</accession>
<sequence length="139" mass="15509">MSSLPTAPSTVSGDNFPARLPAVENTGQSAAIMPQKMPDQKFTKALQTPKYRASDNAYRSYQQHHPQQPWTTSSPPRHSATNCQALVYKGKTPLLRSCPLPCKRRQIRLPGKHHQLFHSYSHSLGGKLYFHRVGMPAAC</sequence>
<gene>
    <name evidence="2" type="ORF">ACEVAQ_10455</name>
</gene>
<reference evidence="2 3" key="1">
    <citation type="submission" date="2024-09" db="EMBL/GenBank/DDBJ databases">
        <title>Elucidation of the Bokeelamides from Bacteria Associated with Moon Snail Egg Collars.</title>
        <authorList>
            <person name="Campbell R."/>
            <person name="Piedl K."/>
            <person name="Mevers E."/>
        </authorList>
    </citation>
    <scope>NUCLEOTIDE SEQUENCE [LARGE SCALE GENOMIC DNA]</scope>
    <source>
        <strain evidence="2 3">EM133</strain>
    </source>
</reference>
<evidence type="ECO:0000313" key="3">
    <source>
        <dbReference type="Proteomes" id="UP001609932"/>
    </source>
</evidence>
<feature type="compositionally biased region" description="Polar residues" evidence="1">
    <location>
        <begin position="1"/>
        <end position="13"/>
    </location>
</feature>
<dbReference type="EMBL" id="JBHEGD010000001">
    <property type="protein sequence ID" value="MFH6599125.1"/>
    <property type="molecule type" value="Genomic_DNA"/>
</dbReference>
<keyword evidence="3" id="KW-1185">Reference proteome</keyword>
<protein>
    <submittedName>
        <fullName evidence="2">Uncharacterized protein</fullName>
    </submittedName>
</protein>
<comment type="caution">
    <text evidence="2">The sequence shown here is derived from an EMBL/GenBank/DDBJ whole genome shotgun (WGS) entry which is preliminary data.</text>
</comment>
<dbReference type="RefSeq" id="WP_395272827.1">
    <property type="nucleotide sequence ID" value="NZ_JBHEGD010000001.1"/>
</dbReference>
<dbReference type="Proteomes" id="UP001609932">
    <property type="component" value="Unassembled WGS sequence"/>
</dbReference>
<feature type="region of interest" description="Disordered" evidence="1">
    <location>
        <begin position="57"/>
        <end position="78"/>
    </location>
</feature>
<proteinExistence type="predicted"/>
<feature type="region of interest" description="Disordered" evidence="1">
    <location>
        <begin position="1"/>
        <end position="21"/>
    </location>
</feature>
<organism evidence="2 3">
    <name type="scientific">Ectopseudomonas khazarica</name>
    <dbReference type="NCBI Taxonomy" id="2502979"/>
    <lineage>
        <taxon>Bacteria</taxon>
        <taxon>Pseudomonadati</taxon>
        <taxon>Pseudomonadota</taxon>
        <taxon>Gammaproteobacteria</taxon>
        <taxon>Pseudomonadales</taxon>
        <taxon>Pseudomonadaceae</taxon>
        <taxon>Ectopseudomonas</taxon>
    </lineage>
</organism>
<evidence type="ECO:0000313" key="2">
    <source>
        <dbReference type="EMBL" id="MFH6599125.1"/>
    </source>
</evidence>